<dbReference type="PANTHER" id="PTHR37038">
    <property type="entry name" value="TRANSCRIPTIONAL REGULATOR-RELATED"/>
    <property type="match status" value="1"/>
</dbReference>
<dbReference type="InterPro" id="IPR001387">
    <property type="entry name" value="Cro/C1-type_HTH"/>
</dbReference>
<proteinExistence type="predicted"/>
<dbReference type="SMART" id="SM00530">
    <property type="entry name" value="HTH_XRE"/>
    <property type="match status" value="1"/>
</dbReference>
<dbReference type="PROSITE" id="PS50005">
    <property type="entry name" value="TPR"/>
    <property type="match status" value="1"/>
</dbReference>
<keyword evidence="1" id="KW-0802">TPR repeat</keyword>
<feature type="transmembrane region" description="Helical" evidence="2">
    <location>
        <begin position="7"/>
        <end position="24"/>
    </location>
</feature>
<dbReference type="Gene3D" id="1.25.40.10">
    <property type="entry name" value="Tetratricopeptide repeat domain"/>
    <property type="match status" value="2"/>
</dbReference>
<evidence type="ECO:0000313" key="4">
    <source>
        <dbReference type="EMBL" id="ARU60048.1"/>
    </source>
</evidence>
<evidence type="ECO:0000313" key="5">
    <source>
        <dbReference type="Proteomes" id="UP000195437"/>
    </source>
</evidence>
<evidence type="ECO:0000259" key="3">
    <source>
        <dbReference type="PROSITE" id="PS50943"/>
    </source>
</evidence>
<reference evidence="5" key="1">
    <citation type="submission" date="2017-05" db="EMBL/GenBank/DDBJ databases">
        <authorList>
            <person name="Sung H."/>
        </authorList>
    </citation>
    <scope>NUCLEOTIDE SEQUENCE [LARGE SCALE GENOMIC DNA]</scope>
    <source>
        <strain evidence="5">AR23208</strain>
    </source>
</reference>
<protein>
    <recommendedName>
        <fullName evidence="3">HTH cro/C1-type domain-containing protein</fullName>
    </recommendedName>
</protein>
<dbReference type="InterPro" id="IPR053163">
    <property type="entry name" value="HTH-type_regulator_Rgg"/>
</dbReference>
<dbReference type="SUPFAM" id="SSF48452">
    <property type="entry name" value="TPR-like"/>
    <property type="match status" value="2"/>
</dbReference>
<keyword evidence="5" id="KW-1185">Reference proteome</keyword>
<dbReference type="SMART" id="SM00028">
    <property type="entry name" value="TPR"/>
    <property type="match status" value="5"/>
</dbReference>
<dbReference type="Pfam" id="PF13181">
    <property type="entry name" value="TPR_8"/>
    <property type="match status" value="2"/>
</dbReference>
<gene>
    <name evidence="4" type="ORF">CBW65_02430</name>
</gene>
<dbReference type="InterPro" id="IPR010982">
    <property type="entry name" value="Lambda_DNA-bd_dom_sf"/>
</dbReference>
<organism evidence="4 5">
    <name type="scientific">Tumebacillus avium</name>
    <dbReference type="NCBI Taxonomy" id="1903704"/>
    <lineage>
        <taxon>Bacteria</taxon>
        <taxon>Bacillati</taxon>
        <taxon>Bacillota</taxon>
        <taxon>Bacilli</taxon>
        <taxon>Bacillales</taxon>
        <taxon>Alicyclobacillaceae</taxon>
        <taxon>Tumebacillus</taxon>
    </lineage>
</organism>
<dbReference type="AlphaFoldDB" id="A0A1Y0IHW6"/>
<name>A0A1Y0IHW6_9BACL</name>
<keyword evidence="2" id="KW-0812">Transmembrane</keyword>
<dbReference type="Proteomes" id="UP000195437">
    <property type="component" value="Chromosome"/>
</dbReference>
<feature type="repeat" description="TPR" evidence="1">
    <location>
        <begin position="309"/>
        <end position="342"/>
    </location>
</feature>
<evidence type="ECO:0000256" key="2">
    <source>
        <dbReference type="SAM" id="Phobius"/>
    </source>
</evidence>
<dbReference type="KEGG" id="tum:CBW65_02430"/>
<keyword evidence="2" id="KW-1133">Transmembrane helix</keyword>
<dbReference type="InterPro" id="IPR019734">
    <property type="entry name" value="TPR_rpt"/>
</dbReference>
<dbReference type="SUPFAM" id="SSF47413">
    <property type="entry name" value="lambda repressor-like DNA-binding domains"/>
    <property type="match status" value="1"/>
</dbReference>
<dbReference type="CDD" id="cd00093">
    <property type="entry name" value="HTH_XRE"/>
    <property type="match status" value="1"/>
</dbReference>
<dbReference type="InterPro" id="IPR011990">
    <property type="entry name" value="TPR-like_helical_dom_sf"/>
</dbReference>
<keyword evidence="2" id="KW-0472">Membrane</keyword>
<dbReference type="GO" id="GO:0003677">
    <property type="term" value="F:DNA binding"/>
    <property type="evidence" value="ECO:0007669"/>
    <property type="project" value="InterPro"/>
</dbReference>
<dbReference type="OrthoDB" id="252257at2"/>
<feature type="domain" description="HTH cro/C1-type" evidence="3">
    <location>
        <begin position="45"/>
        <end position="98"/>
    </location>
</feature>
<dbReference type="PROSITE" id="PS50943">
    <property type="entry name" value="HTH_CROC1"/>
    <property type="match status" value="1"/>
</dbReference>
<dbReference type="Pfam" id="PF01381">
    <property type="entry name" value="HTH_3"/>
    <property type="match status" value="1"/>
</dbReference>
<evidence type="ECO:0000256" key="1">
    <source>
        <dbReference type="PROSITE-ProRule" id="PRU00339"/>
    </source>
</evidence>
<dbReference type="EMBL" id="CP021434">
    <property type="protein sequence ID" value="ARU60048.1"/>
    <property type="molecule type" value="Genomic_DNA"/>
</dbReference>
<sequence length="470" mass="53430">MYYTLDLFIYPSFAIIVICVIYGIEVKRVLALDGEARNRIIGENLRRYRLLRGFTQDEAAEGLCSISQLSKVENGKTHLKPSLLKVLAERLGVTMEQLESADSLHDELTETLELAKAATLAGHDERAFGYFRKVSATAREHGYRRIFMEAVLGECRLLNRLNGCVQAVELITEVLAEPDGCEEPKQRVELLIELGKAHRLCGNMMMAHDCYCQADEEFEHVDGKNESHLRTYYELADCHFYMQNYRTALRYMEKAEQLSQELSMHLTRIRCTYYKATILRKMGQSEKAKGLFIGTLKEAQDNQLLFDVATINNNLGCLYKAAGEYGQANAHFQRALQVYELLNQEQYLCDPYLNLAEIALAVGDVQKCLGHLADVLGIVERSGGQFYMEHARALQIRSWVERDAGKFEVYVEQAMEVLGIYAQHSVVGEAYELAVELADVLFERKDGRAVELYRTAIGLNEKVLAFGLRR</sequence>
<accession>A0A1Y0IHW6</accession>